<evidence type="ECO:0000313" key="2">
    <source>
        <dbReference type="Proteomes" id="UP000663722"/>
    </source>
</evidence>
<dbReference type="AlphaFoldDB" id="A0A975GTW1"/>
<dbReference type="KEGG" id="dmm:dnm_096260"/>
<dbReference type="Proteomes" id="UP000663722">
    <property type="component" value="Chromosome"/>
</dbReference>
<keyword evidence="2" id="KW-1185">Reference proteome</keyword>
<organism evidence="1 2">
    <name type="scientific">Desulfonema magnum</name>
    <dbReference type="NCBI Taxonomy" id="45655"/>
    <lineage>
        <taxon>Bacteria</taxon>
        <taxon>Pseudomonadati</taxon>
        <taxon>Thermodesulfobacteriota</taxon>
        <taxon>Desulfobacteria</taxon>
        <taxon>Desulfobacterales</taxon>
        <taxon>Desulfococcaceae</taxon>
        <taxon>Desulfonema</taxon>
    </lineage>
</organism>
<accession>A0A975GTW1</accession>
<reference evidence="1" key="1">
    <citation type="journal article" date="2021" name="Microb. Physiol.">
        <title>Proteogenomic Insights into the Physiology of Marine, Sulfate-Reducing, Filamentous Desulfonema limicola and Desulfonema magnum.</title>
        <authorList>
            <person name="Schnaars V."/>
            <person name="Wohlbrand L."/>
            <person name="Scheve S."/>
            <person name="Hinrichs C."/>
            <person name="Reinhardt R."/>
            <person name="Rabus R."/>
        </authorList>
    </citation>
    <scope>NUCLEOTIDE SEQUENCE</scope>
    <source>
        <strain evidence="1">4be13</strain>
    </source>
</reference>
<proteinExistence type="predicted"/>
<gene>
    <name evidence="1" type="ORF">dnm_096260</name>
</gene>
<name>A0A975GTW1_9BACT</name>
<sequence length="49" mass="5651">MTGGKKSGFFMSLYTTIKKAFPLFWEMPFYSIYSNDSAKLLSHLPQQVL</sequence>
<protein>
    <submittedName>
        <fullName evidence="1">Uncharacterized protein</fullName>
    </submittedName>
</protein>
<evidence type="ECO:0000313" key="1">
    <source>
        <dbReference type="EMBL" id="QTA93524.1"/>
    </source>
</evidence>
<dbReference type="EMBL" id="CP061800">
    <property type="protein sequence ID" value="QTA93524.1"/>
    <property type="molecule type" value="Genomic_DNA"/>
</dbReference>